<dbReference type="Proteomes" id="UP000786693">
    <property type="component" value="Unassembled WGS sequence"/>
</dbReference>
<dbReference type="EMBL" id="BPFH01000005">
    <property type="protein sequence ID" value="GIT96053.1"/>
    <property type="molecule type" value="Genomic_DNA"/>
</dbReference>
<feature type="transmembrane region" description="Helical" evidence="1">
    <location>
        <begin position="7"/>
        <end position="28"/>
    </location>
</feature>
<sequence length="295" mass="31458">MHPAPSVIIFSSLSGAGFGLLFFLGLGMPAPSGWVAFVFYVIAYALAVGGLLSAFFHLANPKNAVKSYSQWRTSWLSREAWAAVAALVVMGLYAFGQVFLGTTWTALGWLGAALSIGTVFTTSMIYAQLKTIPRWNQLPATPLMFLSCSLAGGALLSGNVTLAVVLLLVAGGVTLWHWSAGDTRFAEAGSTLNTATGLKGKMGLWEKPHTGENYLTREMVYQVARKHAVKLRVIAIALMSLLPALLILVLPTHIGAVLAVISHIAGILTQRWLFFAEAEHVVGLYYGAHLGKAAA</sequence>
<feature type="transmembrane region" description="Helical" evidence="1">
    <location>
        <begin position="106"/>
        <end position="126"/>
    </location>
</feature>
<gene>
    <name evidence="2" type="ORF">JANAI62_26760</name>
</gene>
<feature type="transmembrane region" description="Helical" evidence="1">
    <location>
        <begin position="34"/>
        <end position="59"/>
    </location>
</feature>
<evidence type="ECO:0000313" key="2">
    <source>
        <dbReference type="EMBL" id="GIT96053.1"/>
    </source>
</evidence>
<feature type="transmembrane region" description="Helical" evidence="1">
    <location>
        <begin position="162"/>
        <end position="180"/>
    </location>
</feature>
<dbReference type="PANTHER" id="PTHR38095:SF1">
    <property type="entry name" value="ANAEROBIC DIMETHYL SULFOXIDE REDUCTASE CHAIN YNFH"/>
    <property type="match status" value="1"/>
</dbReference>
<name>A0ABQ4NNR6_9RHOB</name>
<proteinExistence type="predicted"/>
<comment type="caution">
    <text evidence="2">The sequence shown here is derived from an EMBL/GenBank/DDBJ whole genome shotgun (WGS) entry which is preliminary data.</text>
</comment>
<dbReference type="Pfam" id="PF04976">
    <property type="entry name" value="DmsC"/>
    <property type="match status" value="1"/>
</dbReference>
<keyword evidence="1" id="KW-0472">Membrane</keyword>
<reference evidence="2 3" key="1">
    <citation type="submission" date="2021-05" db="EMBL/GenBank/DDBJ databases">
        <title>Bacteria Genome sequencing.</title>
        <authorList>
            <person name="Takabe Y."/>
            <person name="Nakajima Y."/>
            <person name="Suzuki S."/>
            <person name="Shiozaki T."/>
        </authorList>
    </citation>
    <scope>NUCLEOTIDE SEQUENCE [LARGE SCALE GENOMIC DNA]</scope>
    <source>
        <strain evidence="2 3">AI_62</strain>
    </source>
</reference>
<dbReference type="InterPro" id="IPR007059">
    <property type="entry name" value="DmsC"/>
</dbReference>
<organism evidence="2 3">
    <name type="scientific">Jannaschia pagri</name>
    <dbReference type="NCBI Taxonomy" id="2829797"/>
    <lineage>
        <taxon>Bacteria</taxon>
        <taxon>Pseudomonadati</taxon>
        <taxon>Pseudomonadota</taxon>
        <taxon>Alphaproteobacteria</taxon>
        <taxon>Rhodobacterales</taxon>
        <taxon>Roseobacteraceae</taxon>
        <taxon>Jannaschia</taxon>
    </lineage>
</organism>
<keyword evidence="1" id="KW-1133">Transmembrane helix</keyword>
<evidence type="ECO:0000313" key="3">
    <source>
        <dbReference type="Proteomes" id="UP000786693"/>
    </source>
</evidence>
<dbReference type="PANTHER" id="PTHR38095">
    <property type="entry name" value="ANAEROBIC DIMETHYL SULFOXIDE REDUCTASE CHAIN YNFH"/>
    <property type="match status" value="1"/>
</dbReference>
<dbReference type="RefSeq" id="WP_220749564.1">
    <property type="nucleotide sequence ID" value="NZ_BPFH01000005.1"/>
</dbReference>
<keyword evidence="1" id="KW-0812">Transmembrane</keyword>
<keyword evidence="3" id="KW-1185">Reference proteome</keyword>
<feature type="transmembrane region" description="Helical" evidence="1">
    <location>
        <begin position="80"/>
        <end position="100"/>
    </location>
</feature>
<evidence type="ECO:0000256" key="1">
    <source>
        <dbReference type="SAM" id="Phobius"/>
    </source>
</evidence>
<accession>A0ABQ4NNR6</accession>
<protein>
    <submittedName>
        <fullName evidence="2">DMSO reductase</fullName>
    </submittedName>
</protein>
<feature type="transmembrane region" description="Helical" evidence="1">
    <location>
        <begin position="256"/>
        <end position="274"/>
    </location>
</feature>
<feature type="transmembrane region" description="Helical" evidence="1">
    <location>
        <begin position="231"/>
        <end position="250"/>
    </location>
</feature>